<evidence type="ECO:0000256" key="1">
    <source>
        <dbReference type="SAM" id="MobiDB-lite"/>
    </source>
</evidence>
<feature type="transmembrane region" description="Helical" evidence="2">
    <location>
        <begin position="141"/>
        <end position="163"/>
    </location>
</feature>
<feature type="region of interest" description="Disordered" evidence="1">
    <location>
        <begin position="1"/>
        <end position="24"/>
    </location>
</feature>
<feature type="transmembrane region" description="Helical" evidence="2">
    <location>
        <begin position="56"/>
        <end position="80"/>
    </location>
</feature>
<keyword evidence="2" id="KW-0472">Membrane</keyword>
<proteinExistence type="predicted"/>
<dbReference type="AlphaFoldDB" id="A0A6J4N0G8"/>
<keyword evidence="2" id="KW-1133">Transmembrane helix</keyword>
<sequence>MDDDRPVGVADAAGERADGGNARPTVPMAIPDYSTLSPTGARPTPMGVVGVVAVKIVGLYCFVQALPFLYLIPMNLFLLFSRQGYSASDLALNLLHPTLYLAAGVLLVRWASWVATRVLGFEQPSEDDARPAAPGRRLQTIAFSVLGLWLVLGGLVELVRLFVQARYLPGPDDVIQSALEEPSELFAAFVRVGLGIWLFFGSKRLASFWRRFRMDPARADTPAA</sequence>
<accession>A0A6J4N0G8</accession>
<dbReference type="EMBL" id="CADCUQ010000001">
    <property type="protein sequence ID" value="CAA9371709.1"/>
    <property type="molecule type" value="Genomic_DNA"/>
</dbReference>
<gene>
    <name evidence="3" type="ORF">AVDCRST_MAG64-174</name>
</gene>
<protein>
    <submittedName>
        <fullName evidence="3">Uncharacterized protein</fullName>
    </submittedName>
</protein>
<reference evidence="3" key="1">
    <citation type="submission" date="2020-02" db="EMBL/GenBank/DDBJ databases">
        <authorList>
            <person name="Meier V. D."/>
        </authorList>
    </citation>
    <scope>NUCLEOTIDE SEQUENCE</scope>
    <source>
        <strain evidence="3">AVDCRST_MAG64</strain>
    </source>
</reference>
<evidence type="ECO:0000313" key="3">
    <source>
        <dbReference type="EMBL" id="CAA9371709.1"/>
    </source>
</evidence>
<feature type="transmembrane region" description="Helical" evidence="2">
    <location>
        <begin position="100"/>
        <end position="120"/>
    </location>
</feature>
<feature type="transmembrane region" description="Helical" evidence="2">
    <location>
        <begin position="183"/>
        <end position="201"/>
    </location>
</feature>
<organism evidence="3">
    <name type="scientific">uncultured Phycisphaerae bacterium</name>
    <dbReference type="NCBI Taxonomy" id="904963"/>
    <lineage>
        <taxon>Bacteria</taxon>
        <taxon>Pseudomonadati</taxon>
        <taxon>Planctomycetota</taxon>
        <taxon>Phycisphaerae</taxon>
        <taxon>environmental samples</taxon>
    </lineage>
</organism>
<evidence type="ECO:0000256" key="2">
    <source>
        <dbReference type="SAM" id="Phobius"/>
    </source>
</evidence>
<name>A0A6J4N0G8_9BACT</name>
<keyword evidence="2" id="KW-0812">Transmembrane</keyword>